<accession>A0A382S3L8</accession>
<organism evidence="1">
    <name type="scientific">marine metagenome</name>
    <dbReference type="NCBI Taxonomy" id="408172"/>
    <lineage>
        <taxon>unclassified sequences</taxon>
        <taxon>metagenomes</taxon>
        <taxon>ecological metagenomes</taxon>
    </lineage>
</organism>
<gene>
    <name evidence="1" type="ORF">METZ01_LOCUS356345</name>
</gene>
<evidence type="ECO:0000313" key="1">
    <source>
        <dbReference type="EMBL" id="SVD03491.1"/>
    </source>
</evidence>
<protein>
    <submittedName>
        <fullName evidence="1">Uncharacterized protein</fullName>
    </submittedName>
</protein>
<name>A0A382S3L8_9ZZZZ</name>
<dbReference type="EMBL" id="UINC01125571">
    <property type="protein sequence ID" value="SVD03491.1"/>
    <property type="molecule type" value="Genomic_DNA"/>
</dbReference>
<proteinExistence type="predicted"/>
<sequence>MSWIETARITIKEIKERHEGTLVVQEAEELAQTMDCEKSELSEKSSIHIKEATRLYQERGWLEIYSS</sequence>
<feature type="non-terminal residue" evidence="1">
    <location>
        <position position="67"/>
    </location>
</feature>
<reference evidence="1" key="1">
    <citation type="submission" date="2018-05" db="EMBL/GenBank/DDBJ databases">
        <authorList>
            <person name="Lanie J.A."/>
            <person name="Ng W.-L."/>
            <person name="Kazmierczak K.M."/>
            <person name="Andrzejewski T.M."/>
            <person name="Davidsen T.M."/>
            <person name="Wayne K.J."/>
            <person name="Tettelin H."/>
            <person name="Glass J.I."/>
            <person name="Rusch D."/>
            <person name="Podicherti R."/>
            <person name="Tsui H.-C.T."/>
            <person name="Winkler M.E."/>
        </authorList>
    </citation>
    <scope>NUCLEOTIDE SEQUENCE</scope>
</reference>
<dbReference type="AlphaFoldDB" id="A0A382S3L8"/>